<evidence type="ECO:0000313" key="1">
    <source>
        <dbReference type="EMBL" id="GAF97306.1"/>
    </source>
</evidence>
<dbReference type="EMBL" id="BARS01010784">
    <property type="protein sequence ID" value="GAF97306.1"/>
    <property type="molecule type" value="Genomic_DNA"/>
</dbReference>
<gene>
    <name evidence="1" type="ORF">S01H1_19859</name>
</gene>
<protein>
    <submittedName>
        <fullName evidence="1">Uncharacterized protein</fullName>
    </submittedName>
</protein>
<name>X0UDA9_9ZZZZ</name>
<dbReference type="AlphaFoldDB" id="X0UDA9"/>
<sequence length="32" mass="3689">MKKLNIAKVRPLIRMAIEEDLGRGDMTSELLF</sequence>
<organism evidence="1">
    <name type="scientific">marine sediment metagenome</name>
    <dbReference type="NCBI Taxonomy" id="412755"/>
    <lineage>
        <taxon>unclassified sequences</taxon>
        <taxon>metagenomes</taxon>
        <taxon>ecological metagenomes</taxon>
    </lineage>
</organism>
<reference evidence="1" key="1">
    <citation type="journal article" date="2014" name="Front. Microbiol.">
        <title>High frequency of phylogenetically diverse reductive dehalogenase-homologous genes in deep subseafloor sedimentary metagenomes.</title>
        <authorList>
            <person name="Kawai M."/>
            <person name="Futagami T."/>
            <person name="Toyoda A."/>
            <person name="Takaki Y."/>
            <person name="Nishi S."/>
            <person name="Hori S."/>
            <person name="Arai W."/>
            <person name="Tsubouchi T."/>
            <person name="Morono Y."/>
            <person name="Uchiyama I."/>
            <person name="Ito T."/>
            <person name="Fujiyama A."/>
            <person name="Inagaki F."/>
            <person name="Takami H."/>
        </authorList>
    </citation>
    <scope>NUCLEOTIDE SEQUENCE</scope>
    <source>
        <strain evidence="1">Expedition CK06-06</strain>
    </source>
</reference>
<accession>X0UDA9</accession>
<feature type="non-terminal residue" evidence="1">
    <location>
        <position position="32"/>
    </location>
</feature>
<proteinExistence type="predicted"/>
<comment type="caution">
    <text evidence="1">The sequence shown here is derived from an EMBL/GenBank/DDBJ whole genome shotgun (WGS) entry which is preliminary data.</text>
</comment>